<evidence type="ECO:0000256" key="1">
    <source>
        <dbReference type="SAM" id="MobiDB-lite"/>
    </source>
</evidence>
<comment type="caution">
    <text evidence="2">The sequence shown here is derived from an EMBL/GenBank/DDBJ whole genome shotgun (WGS) entry which is preliminary data.</text>
</comment>
<organism evidence="2 3">
    <name type="scientific">Chaetoceros tenuissimus</name>
    <dbReference type="NCBI Taxonomy" id="426638"/>
    <lineage>
        <taxon>Eukaryota</taxon>
        <taxon>Sar</taxon>
        <taxon>Stramenopiles</taxon>
        <taxon>Ochrophyta</taxon>
        <taxon>Bacillariophyta</taxon>
        <taxon>Coscinodiscophyceae</taxon>
        <taxon>Chaetocerotophycidae</taxon>
        <taxon>Chaetocerotales</taxon>
        <taxon>Chaetocerotaceae</taxon>
        <taxon>Chaetoceros</taxon>
    </lineage>
</organism>
<gene>
    <name evidence="2" type="ORF">CTEN210_01562</name>
</gene>
<proteinExistence type="predicted"/>
<dbReference type="EMBL" id="BLLK01000020">
    <property type="protein sequence ID" value="GFH45088.1"/>
    <property type="molecule type" value="Genomic_DNA"/>
</dbReference>
<keyword evidence="3" id="KW-1185">Reference proteome</keyword>
<evidence type="ECO:0000313" key="2">
    <source>
        <dbReference type="EMBL" id="GFH45088.1"/>
    </source>
</evidence>
<accession>A0AAD3CG95</accession>
<name>A0AAD3CG95_9STRA</name>
<protein>
    <submittedName>
        <fullName evidence="2">Uncharacterized protein</fullName>
    </submittedName>
</protein>
<evidence type="ECO:0000313" key="3">
    <source>
        <dbReference type="Proteomes" id="UP001054902"/>
    </source>
</evidence>
<feature type="region of interest" description="Disordered" evidence="1">
    <location>
        <begin position="94"/>
        <end position="113"/>
    </location>
</feature>
<sequence>MQMSSDQTKGKDARHLRDTLAVLQESLPKRRRVEMGSLEIREDSVEREILQEDRKDCLKKLVPILISGPFTKQHYKSVNVGEEVLNAEKCTIEDDKTKDETKSDDYAKPKEEKKEIDITDSYKQRLLDLKKDEEELKKKRHDMFHNYAKLIFQYEDGLKHIANLNSLAQCPDNVMNGNFESIS</sequence>
<dbReference type="Proteomes" id="UP001054902">
    <property type="component" value="Unassembled WGS sequence"/>
</dbReference>
<dbReference type="AlphaFoldDB" id="A0AAD3CG95"/>
<reference evidence="2 3" key="1">
    <citation type="journal article" date="2021" name="Sci. Rep.">
        <title>The genome of the diatom Chaetoceros tenuissimus carries an ancient integrated fragment of an extant virus.</title>
        <authorList>
            <person name="Hongo Y."/>
            <person name="Kimura K."/>
            <person name="Takaki Y."/>
            <person name="Yoshida Y."/>
            <person name="Baba S."/>
            <person name="Kobayashi G."/>
            <person name="Nagasaki K."/>
            <person name="Hano T."/>
            <person name="Tomaru Y."/>
        </authorList>
    </citation>
    <scope>NUCLEOTIDE SEQUENCE [LARGE SCALE GENOMIC DNA]</scope>
    <source>
        <strain evidence="2 3">NIES-3715</strain>
    </source>
</reference>